<reference evidence="2 3" key="1">
    <citation type="journal article" date="2014" name="Genome Biol. Evol.">
        <title>The genome of the myxosporean Thelohanellus kitauei shows adaptations to nutrient acquisition within its fish host.</title>
        <authorList>
            <person name="Yang Y."/>
            <person name="Xiong J."/>
            <person name="Zhou Z."/>
            <person name="Huo F."/>
            <person name="Miao W."/>
            <person name="Ran C."/>
            <person name="Liu Y."/>
            <person name="Zhang J."/>
            <person name="Feng J."/>
            <person name="Wang M."/>
            <person name="Wang M."/>
            <person name="Wang L."/>
            <person name="Yao B."/>
        </authorList>
    </citation>
    <scope>NUCLEOTIDE SEQUENCE [LARGE SCALE GENOMIC DNA]</scope>
    <source>
        <strain evidence="2">Wuqing</strain>
    </source>
</reference>
<dbReference type="Proteomes" id="UP000031668">
    <property type="component" value="Unassembled WGS sequence"/>
</dbReference>
<feature type="transmembrane region" description="Helical" evidence="1">
    <location>
        <begin position="79"/>
        <end position="99"/>
    </location>
</feature>
<evidence type="ECO:0000313" key="3">
    <source>
        <dbReference type="Proteomes" id="UP000031668"/>
    </source>
</evidence>
<sequence>MLLKNILKNCATRYHNYKVLIRRCATIDHGCGGFNYIYGGPLSSKLVFLKRFTWISTSASLGLIYYVKYVTPNPDDKQVKYSICVVLLSLLPTLLIYSLSRRYIKAIYFNPEQVLFKVETINALTLTESVVIKPNEIMFDPTRLVYSIGIGKKKYFLHDELPQAQEFLKFVALYKDMERNEEQPLPSTEE</sequence>
<evidence type="ECO:0000313" key="2">
    <source>
        <dbReference type="EMBL" id="KII60664.1"/>
    </source>
</evidence>
<gene>
    <name evidence="2" type="ORF">RF11_10528</name>
</gene>
<keyword evidence="1" id="KW-1133">Transmembrane helix</keyword>
<keyword evidence="1" id="KW-0812">Transmembrane</keyword>
<keyword evidence="1" id="KW-0472">Membrane</keyword>
<evidence type="ECO:0008006" key="4">
    <source>
        <dbReference type="Google" id="ProtNLM"/>
    </source>
</evidence>
<comment type="caution">
    <text evidence="2">The sequence shown here is derived from an EMBL/GenBank/DDBJ whole genome shotgun (WGS) entry which is preliminary data.</text>
</comment>
<evidence type="ECO:0000256" key="1">
    <source>
        <dbReference type="SAM" id="Phobius"/>
    </source>
</evidence>
<accession>A0A0C2M8N8</accession>
<dbReference type="OrthoDB" id="156886at2759"/>
<dbReference type="InterPro" id="IPR045325">
    <property type="entry name" value="TMEM70/TMEM186/TMEM223"/>
</dbReference>
<keyword evidence="3" id="KW-1185">Reference proteome</keyword>
<protein>
    <recommendedName>
        <fullName evidence="4">Transmembrane protein 70, mitochondrial</fullName>
    </recommendedName>
</protein>
<dbReference type="EMBL" id="JWZT01005525">
    <property type="protein sequence ID" value="KII60664.1"/>
    <property type="molecule type" value="Genomic_DNA"/>
</dbReference>
<organism evidence="2 3">
    <name type="scientific">Thelohanellus kitauei</name>
    <name type="common">Myxosporean</name>
    <dbReference type="NCBI Taxonomy" id="669202"/>
    <lineage>
        <taxon>Eukaryota</taxon>
        <taxon>Metazoa</taxon>
        <taxon>Cnidaria</taxon>
        <taxon>Myxozoa</taxon>
        <taxon>Myxosporea</taxon>
        <taxon>Bivalvulida</taxon>
        <taxon>Platysporina</taxon>
        <taxon>Myxobolidae</taxon>
        <taxon>Thelohanellus</taxon>
    </lineage>
</organism>
<name>A0A0C2M8N8_THEKT</name>
<dbReference type="Pfam" id="PF06979">
    <property type="entry name" value="TMEM70"/>
    <property type="match status" value="1"/>
</dbReference>
<feature type="transmembrane region" description="Helical" evidence="1">
    <location>
        <begin position="48"/>
        <end position="67"/>
    </location>
</feature>
<proteinExistence type="predicted"/>
<dbReference type="AlphaFoldDB" id="A0A0C2M8N8"/>